<dbReference type="PANTHER" id="PTHR35517:SF1">
    <property type="entry name" value="PROTEIN ARGININE N-METHYLTRANSFERASE SFM1"/>
    <property type="match status" value="1"/>
</dbReference>
<organism evidence="1 2">
    <name type="scientific">Ichthyophthirius multifiliis</name>
    <name type="common">White spot disease agent</name>
    <name type="synonym">Ich</name>
    <dbReference type="NCBI Taxonomy" id="5932"/>
    <lineage>
        <taxon>Eukaryota</taxon>
        <taxon>Sar</taxon>
        <taxon>Alveolata</taxon>
        <taxon>Ciliophora</taxon>
        <taxon>Intramacronucleata</taxon>
        <taxon>Oligohymenophorea</taxon>
        <taxon>Hymenostomatida</taxon>
        <taxon>Ophryoglenina</taxon>
        <taxon>Ichthyophthirius</taxon>
    </lineage>
</organism>
<dbReference type="eggNOG" id="ENOG502RXXJ">
    <property type="taxonomic scope" value="Eukaryota"/>
</dbReference>
<dbReference type="STRING" id="857967.G0QYS0"/>
<dbReference type="Proteomes" id="UP000008983">
    <property type="component" value="Unassembled WGS sequence"/>
</dbReference>
<gene>
    <name evidence="1" type="ORF">IMG5_151790</name>
</gene>
<dbReference type="InterPro" id="IPR007364">
    <property type="entry name" value="SFM1-like"/>
</dbReference>
<keyword evidence="2" id="KW-1185">Reference proteome</keyword>
<accession>G0QYS0</accession>
<name>G0QYS0_ICHMU</name>
<dbReference type="GeneID" id="14905735"/>
<dbReference type="Pfam" id="PF04252">
    <property type="entry name" value="SFM1-like"/>
    <property type="match status" value="1"/>
</dbReference>
<evidence type="ECO:0000313" key="2">
    <source>
        <dbReference type="Proteomes" id="UP000008983"/>
    </source>
</evidence>
<dbReference type="EMBL" id="GL984125">
    <property type="protein sequence ID" value="EGR29631.1"/>
    <property type="molecule type" value="Genomic_DNA"/>
</dbReference>
<dbReference type="InParanoid" id="G0QYS0"/>
<dbReference type="RefSeq" id="XP_004030867.1">
    <property type="nucleotide sequence ID" value="XM_004030819.1"/>
</dbReference>
<evidence type="ECO:0000313" key="1">
    <source>
        <dbReference type="EMBL" id="EGR29631.1"/>
    </source>
</evidence>
<dbReference type="AlphaFoldDB" id="G0QYS0"/>
<sequence>MRGEKELEPADFDKFDAFIFGGILGDHPPKDRTKELRDLNFEYRRLTEMQMTTDTAILTSKIILFDKITLNNILFVEEPEIENKNKNGQCEESCQMEGFTYVSAMYDIEKGSFSNNADKINIPIMPDKIKNELLFVDF</sequence>
<dbReference type="OrthoDB" id="373498at2759"/>
<protein>
    <submittedName>
        <fullName evidence="1">Uncharacterized protein</fullName>
    </submittedName>
</protein>
<proteinExistence type="predicted"/>
<dbReference type="PANTHER" id="PTHR35517">
    <property type="entry name" value="PROTEIN ARGININE N-METHYLTRANSFERASE SFM1"/>
    <property type="match status" value="1"/>
</dbReference>
<dbReference type="GO" id="GO:0035241">
    <property type="term" value="F:protein-arginine omega-N monomethyltransferase activity"/>
    <property type="evidence" value="ECO:0007669"/>
    <property type="project" value="TreeGrafter"/>
</dbReference>
<dbReference type="FunCoup" id="G0QYS0">
    <property type="interactions" value="1"/>
</dbReference>
<reference evidence="1 2" key="1">
    <citation type="submission" date="2011-07" db="EMBL/GenBank/DDBJ databases">
        <authorList>
            <person name="Coyne R."/>
            <person name="Brami D."/>
            <person name="Johnson J."/>
            <person name="Hostetler J."/>
            <person name="Hannick L."/>
            <person name="Clark T."/>
            <person name="Cassidy-Hanley D."/>
            <person name="Inman J."/>
        </authorList>
    </citation>
    <scope>NUCLEOTIDE SEQUENCE [LARGE SCALE GENOMIC DNA]</scope>
    <source>
        <strain evidence="1 2">G5</strain>
    </source>
</reference>